<dbReference type="Pfam" id="PF00491">
    <property type="entry name" value="Arginase"/>
    <property type="match status" value="1"/>
</dbReference>
<evidence type="ECO:0000256" key="1">
    <source>
        <dbReference type="ARBA" id="ARBA00022723"/>
    </source>
</evidence>
<protein>
    <submittedName>
        <fullName evidence="6">Arginase family protein</fullName>
    </submittedName>
</protein>
<evidence type="ECO:0000256" key="2">
    <source>
        <dbReference type="ARBA" id="ARBA00022801"/>
    </source>
</evidence>
<dbReference type="PANTHER" id="PTHR43782:SF3">
    <property type="entry name" value="ARGINASE"/>
    <property type="match status" value="1"/>
</dbReference>
<dbReference type="Gene3D" id="3.40.800.10">
    <property type="entry name" value="Ureohydrolase domain"/>
    <property type="match status" value="1"/>
</dbReference>
<keyword evidence="5" id="KW-0732">Signal</keyword>
<accession>A0A7J4XKF4</accession>
<keyword evidence="3" id="KW-0464">Manganese</keyword>
<feature type="chain" id="PRO_5029908948" evidence="5">
    <location>
        <begin position="20"/>
        <end position="319"/>
    </location>
</feature>
<keyword evidence="1" id="KW-0479">Metal-binding</keyword>
<dbReference type="PRINTS" id="PR00116">
    <property type="entry name" value="ARGINASE"/>
</dbReference>
<sequence>MRNVLLSTVLFMGIISVHAQNKVSINNQNMEKKTSAVRLIYPQWQGGIVAHWMPDIPAEDASRGYYLGAQLLNMLAPESSQEVIEVPVSLDINDRETEKGISSRRAILKQTKAALEKLREKAPDRIVTLGGDCSVSVVPFTYLAEKYPGEVAVVWIDAHPDVNLPYDEYEGYHAMALTACLGMGDEEIMGLLPGKFDASKALIVGLRSWDTGMKERQEKLGIKGLSPEKVAGDSSAILEWLKETGASKVVIHFDLDVLDPAEIIAGVGVEPDGMRIDEVVRVINDIASKYDLVGLTVAEPMPRIAIKIKNMLHQLPLLK</sequence>
<feature type="signal peptide" evidence="5">
    <location>
        <begin position="1"/>
        <end position="19"/>
    </location>
</feature>
<dbReference type="InterPro" id="IPR006035">
    <property type="entry name" value="Ureohydrolase"/>
</dbReference>
<organism evidence="6 7">
    <name type="scientific">Bacteroides salyersiae</name>
    <dbReference type="NCBI Taxonomy" id="291644"/>
    <lineage>
        <taxon>Bacteria</taxon>
        <taxon>Pseudomonadati</taxon>
        <taxon>Bacteroidota</taxon>
        <taxon>Bacteroidia</taxon>
        <taxon>Bacteroidales</taxon>
        <taxon>Bacteroidaceae</taxon>
        <taxon>Bacteroides</taxon>
    </lineage>
</organism>
<gene>
    <name evidence="6" type="ORF">F3F73_07815</name>
</gene>
<dbReference type="GO" id="GO:0005829">
    <property type="term" value="C:cytosol"/>
    <property type="evidence" value="ECO:0007669"/>
    <property type="project" value="TreeGrafter"/>
</dbReference>
<keyword evidence="2" id="KW-0378">Hydrolase</keyword>
<dbReference type="PROSITE" id="PS51409">
    <property type="entry name" value="ARGINASE_2"/>
    <property type="match status" value="1"/>
</dbReference>
<dbReference type="CDD" id="cd09999">
    <property type="entry name" value="Arginase-like_1"/>
    <property type="match status" value="1"/>
</dbReference>
<dbReference type="AlphaFoldDB" id="A0A7J4XKF4"/>
<dbReference type="GO" id="GO:0030145">
    <property type="term" value="F:manganese ion binding"/>
    <property type="evidence" value="ECO:0007669"/>
    <property type="project" value="TreeGrafter"/>
</dbReference>
<name>A0A7J4XKF4_9BACE</name>
<evidence type="ECO:0000256" key="3">
    <source>
        <dbReference type="ARBA" id="ARBA00023211"/>
    </source>
</evidence>
<comment type="caution">
    <text evidence="6">The sequence shown here is derived from an EMBL/GenBank/DDBJ whole genome shotgun (WGS) entry which is preliminary data.</text>
</comment>
<proteinExistence type="inferred from homology"/>
<evidence type="ECO:0000256" key="4">
    <source>
        <dbReference type="PROSITE-ProRule" id="PRU00742"/>
    </source>
</evidence>
<reference evidence="6 7" key="1">
    <citation type="journal article" date="2019" name="Nat. Med.">
        <title>A library of human gut bacterial isolates paired with longitudinal multiomics data enables mechanistic microbiome research.</title>
        <authorList>
            <person name="Poyet M."/>
            <person name="Groussin M."/>
            <person name="Gibbons S.M."/>
            <person name="Avila-Pacheco J."/>
            <person name="Jiang X."/>
            <person name="Kearney S.M."/>
            <person name="Perrotta A.R."/>
            <person name="Berdy B."/>
            <person name="Zhao S."/>
            <person name="Lieberman T.D."/>
            <person name="Swanson P.K."/>
            <person name="Smith M."/>
            <person name="Roesemann S."/>
            <person name="Alexander J.E."/>
            <person name="Rich S.A."/>
            <person name="Livny J."/>
            <person name="Vlamakis H."/>
            <person name="Clish C."/>
            <person name="Bullock K."/>
            <person name="Deik A."/>
            <person name="Scott J."/>
            <person name="Pierce K.A."/>
            <person name="Xavier R.J."/>
            <person name="Alm E.J."/>
        </authorList>
    </citation>
    <scope>NUCLEOTIDE SEQUENCE [LARGE SCALE GENOMIC DNA]</scope>
    <source>
        <strain evidence="6 7">BIOML-A10</strain>
    </source>
</reference>
<evidence type="ECO:0000313" key="6">
    <source>
        <dbReference type="EMBL" id="KAA3766772.1"/>
    </source>
</evidence>
<comment type="similarity">
    <text evidence="4">Belongs to the arginase family.</text>
</comment>
<evidence type="ECO:0000256" key="5">
    <source>
        <dbReference type="SAM" id="SignalP"/>
    </source>
</evidence>
<dbReference type="InterPro" id="IPR023696">
    <property type="entry name" value="Ureohydrolase_dom_sf"/>
</dbReference>
<dbReference type="PANTHER" id="PTHR43782">
    <property type="entry name" value="ARGINASE"/>
    <property type="match status" value="1"/>
</dbReference>
<evidence type="ECO:0000313" key="7">
    <source>
        <dbReference type="Proteomes" id="UP000422221"/>
    </source>
</evidence>
<dbReference type="Proteomes" id="UP000422221">
    <property type="component" value="Unassembled WGS sequence"/>
</dbReference>
<dbReference type="EMBL" id="VWMK01000006">
    <property type="protein sequence ID" value="KAA3766772.1"/>
    <property type="molecule type" value="Genomic_DNA"/>
</dbReference>
<dbReference type="GO" id="GO:0004053">
    <property type="term" value="F:arginase activity"/>
    <property type="evidence" value="ECO:0007669"/>
    <property type="project" value="TreeGrafter"/>
</dbReference>
<dbReference type="SUPFAM" id="SSF52768">
    <property type="entry name" value="Arginase/deacetylase"/>
    <property type="match status" value="1"/>
</dbReference>